<name>A0ABY0IPL6_9RHOO</name>
<evidence type="ECO:0000256" key="1">
    <source>
        <dbReference type="PROSITE-ProRule" id="PRU00182"/>
    </source>
</evidence>
<feature type="region of interest" description="Disordered" evidence="2">
    <location>
        <begin position="1"/>
        <end position="24"/>
    </location>
</feature>
<reference evidence="3 4" key="1">
    <citation type="submission" date="2019-02" db="EMBL/GenBank/DDBJ databases">
        <title>Genomic Encyclopedia of Type Strains, Phase IV (KMG-IV): sequencing the most valuable type-strain genomes for metagenomic binning, comparative biology and taxonomic classification.</title>
        <authorList>
            <person name="Goeker M."/>
        </authorList>
    </citation>
    <scope>NUCLEOTIDE SEQUENCE [LARGE SCALE GENOMIC DNA]</scope>
    <source>
        <strain evidence="3 4">DSM 21223</strain>
    </source>
</reference>
<gene>
    <name evidence="3" type="ORF">EV678_2488</name>
</gene>
<comment type="caution">
    <text evidence="3">The sequence shown here is derived from an EMBL/GenBank/DDBJ whole genome shotgun (WGS) entry which is preliminary data.</text>
</comment>
<protein>
    <submittedName>
        <fullName evidence="3">S4 domain-containing protein</fullName>
    </submittedName>
</protein>
<keyword evidence="1" id="KW-0694">RNA-binding</keyword>
<evidence type="ECO:0000256" key="2">
    <source>
        <dbReference type="SAM" id="MobiDB-lite"/>
    </source>
</evidence>
<accession>A0ABY0IPL6</accession>
<dbReference type="Proteomes" id="UP000292136">
    <property type="component" value="Unassembled WGS sequence"/>
</dbReference>
<evidence type="ECO:0000313" key="4">
    <source>
        <dbReference type="Proteomes" id="UP000292136"/>
    </source>
</evidence>
<sequence>MSMNSFHSRSSRPPPKVRQEAVPHVRKGVRADVLLVEQGLAASRALARDLISQGWVQGPVGLITKASQELPPGTRLQLLEERQTP</sequence>
<dbReference type="EMBL" id="SHKM01000002">
    <property type="protein sequence ID" value="RZT76609.1"/>
    <property type="molecule type" value="Genomic_DNA"/>
</dbReference>
<evidence type="ECO:0000313" key="3">
    <source>
        <dbReference type="EMBL" id="RZT76609.1"/>
    </source>
</evidence>
<dbReference type="Gene3D" id="3.10.290.10">
    <property type="entry name" value="RNA-binding S4 domain"/>
    <property type="match status" value="1"/>
</dbReference>
<dbReference type="CDD" id="cd00165">
    <property type="entry name" value="S4"/>
    <property type="match status" value="1"/>
</dbReference>
<dbReference type="PROSITE" id="PS50889">
    <property type="entry name" value="S4"/>
    <property type="match status" value="1"/>
</dbReference>
<proteinExistence type="predicted"/>
<dbReference type="InterPro" id="IPR036986">
    <property type="entry name" value="S4_RNA-bd_sf"/>
</dbReference>
<dbReference type="RefSeq" id="WP_130459737.1">
    <property type="nucleotide sequence ID" value="NZ_SHKM01000002.1"/>
</dbReference>
<keyword evidence="4" id="KW-1185">Reference proteome</keyword>
<dbReference type="SUPFAM" id="SSF55174">
    <property type="entry name" value="Alpha-L RNA-binding motif"/>
    <property type="match status" value="1"/>
</dbReference>
<organism evidence="3 4">
    <name type="scientific">Azospira oryzae</name>
    <dbReference type="NCBI Taxonomy" id="146939"/>
    <lineage>
        <taxon>Bacteria</taxon>
        <taxon>Pseudomonadati</taxon>
        <taxon>Pseudomonadota</taxon>
        <taxon>Betaproteobacteria</taxon>
        <taxon>Rhodocyclales</taxon>
        <taxon>Rhodocyclaceae</taxon>
        <taxon>Azospira</taxon>
    </lineage>
</organism>